<gene>
    <name evidence="1" type="ORF">Sv326_0675</name>
</gene>
<evidence type="ECO:0000313" key="1">
    <source>
        <dbReference type="EMBL" id="QLJ52850.1"/>
    </source>
</evidence>
<evidence type="ECO:0008006" key="3">
    <source>
        <dbReference type="Google" id="ProtNLM"/>
    </source>
</evidence>
<name>A0A7D5XJQ5_FERL1</name>
<organism evidence="1 2">
    <name type="scientific">Fermentimicrarchaeum limneticum</name>
    <dbReference type="NCBI Taxonomy" id="2795018"/>
    <lineage>
        <taxon>Archaea</taxon>
        <taxon>Candidatus Micrarchaeota</taxon>
        <taxon>Candidatus Fermentimicrarchaeales</taxon>
        <taxon>Candidatus Fermentimicrarchaeaceae</taxon>
        <taxon>Candidatus Fermentimicrarchaeum</taxon>
    </lineage>
</organism>
<dbReference type="AlphaFoldDB" id="A0A7D5XJQ5"/>
<reference evidence="2" key="1">
    <citation type="submission" date="2020-07" db="EMBL/GenBank/DDBJ databases">
        <title>Metabolic diversity and evolutionary history of the archaeal phylum ###Micrarchaeota### uncovered from a freshwater lake metagenome.</title>
        <authorList>
            <person name="Kadnikov V.V."/>
            <person name="Savvichev A.S."/>
            <person name="Mardanov A.V."/>
            <person name="Beletsky A.V."/>
            <person name="Chupakov A.V."/>
            <person name="Kokryatskaya N.M."/>
            <person name="Pimenov N.V."/>
            <person name="Ravin N.V."/>
        </authorList>
    </citation>
    <scope>NUCLEOTIDE SEQUENCE [LARGE SCALE GENOMIC DNA]</scope>
</reference>
<accession>A0A7D5XJQ5</accession>
<dbReference type="EMBL" id="CP058998">
    <property type="protein sequence ID" value="QLJ52850.1"/>
    <property type="molecule type" value="Genomic_DNA"/>
</dbReference>
<dbReference type="KEGG" id="flt:Sv326_0675"/>
<proteinExistence type="predicted"/>
<dbReference type="Proteomes" id="UP000510821">
    <property type="component" value="Chromosome"/>
</dbReference>
<evidence type="ECO:0000313" key="2">
    <source>
        <dbReference type="Proteomes" id="UP000510821"/>
    </source>
</evidence>
<sequence>MEASEEKVINKILKGLWLDSGASFREGFFELSPNHFLRFAKSDLNLKTKRSTVNALSNAKRAIECQVDEILYVLGHYKAAKKERWNFPKKIEFLKSLDITGPNILNKINQKRNLLEHEYEYPKKDEVETAIDVAELFISATEKFTEKYCDNFGIDYMDKETNISVSFDEDNCIFEITHPKEEPGQWAEYKISRESPMFLPLLKKYAEAIKLSI</sequence>
<protein>
    <recommendedName>
        <fullName evidence="3">DUF4145 domain-containing protein</fullName>
    </recommendedName>
</protein>